<evidence type="ECO:0000256" key="4">
    <source>
        <dbReference type="ARBA" id="ARBA00022801"/>
    </source>
</evidence>
<feature type="non-terminal residue" evidence="11">
    <location>
        <position position="615"/>
    </location>
</feature>
<feature type="non-terminal residue" evidence="11">
    <location>
        <position position="1"/>
    </location>
</feature>
<evidence type="ECO:0000256" key="8">
    <source>
        <dbReference type="SAM" id="Coils"/>
    </source>
</evidence>
<keyword evidence="8" id="KW-0175">Coiled coil</keyword>
<evidence type="ECO:0000256" key="9">
    <source>
        <dbReference type="SAM" id="MobiDB-lite"/>
    </source>
</evidence>
<dbReference type="InterPro" id="IPR001254">
    <property type="entry name" value="Trypsin_dom"/>
</dbReference>
<protein>
    <recommendedName>
        <fullName evidence="7">trypsin</fullName>
        <ecNumber evidence="7">3.4.21.4</ecNumber>
    </recommendedName>
</protein>
<evidence type="ECO:0000256" key="3">
    <source>
        <dbReference type="ARBA" id="ARBA00022670"/>
    </source>
</evidence>
<dbReference type="PANTHER" id="PTHR24264:SF65">
    <property type="entry name" value="SRCR DOMAIN-CONTAINING PROTEIN"/>
    <property type="match status" value="1"/>
</dbReference>
<feature type="region of interest" description="Disordered" evidence="9">
    <location>
        <begin position="593"/>
        <end position="615"/>
    </location>
</feature>
<keyword evidence="2" id="KW-0964">Secreted</keyword>
<evidence type="ECO:0000256" key="2">
    <source>
        <dbReference type="ARBA" id="ARBA00022525"/>
    </source>
</evidence>
<dbReference type="AlphaFoldDB" id="A0A8X8BMK9"/>
<keyword evidence="5" id="KW-0720">Serine protease</keyword>
<dbReference type="GO" id="GO:0005615">
    <property type="term" value="C:extracellular space"/>
    <property type="evidence" value="ECO:0007669"/>
    <property type="project" value="TreeGrafter"/>
</dbReference>
<dbReference type="PANTHER" id="PTHR24264">
    <property type="entry name" value="TRYPSIN-RELATED"/>
    <property type="match status" value="1"/>
</dbReference>
<keyword evidence="3 11" id="KW-0645">Protease</keyword>
<feature type="coiled-coil region" evidence="8">
    <location>
        <begin position="5"/>
        <end position="90"/>
    </location>
</feature>
<evidence type="ECO:0000313" key="12">
    <source>
        <dbReference type="Proteomes" id="UP000886611"/>
    </source>
</evidence>
<dbReference type="GO" id="GO:0004252">
    <property type="term" value="F:serine-type endopeptidase activity"/>
    <property type="evidence" value="ECO:0007669"/>
    <property type="project" value="UniProtKB-EC"/>
</dbReference>
<feature type="compositionally biased region" description="Polar residues" evidence="9">
    <location>
        <begin position="602"/>
        <end position="615"/>
    </location>
</feature>
<dbReference type="InterPro" id="IPR043504">
    <property type="entry name" value="Peptidase_S1_PA_chymotrypsin"/>
</dbReference>
<comment type="subcellular location">
    <subcellularLocation>
        <location evidence="1">Secreted</location>
    </subcellularLocation>
</comment>
<dbReference type="GO" id="GO:0006508">
    <property type="term" value="P:proteolysis"/>
    <property type="evidence" value="ECO:0007669"/>
    <property type="project" value="UniProtKB-KW"/>
</dbReference>
<comment type="catalytic activity">
    <reaction evidence="6">
        <text>Preferential cleavage: Arg-|-Xaa, Lys-|-Xaa.</text>
        <dbReference type="EC" id="3.4.21.4"/>
    </reaction>
</comment>
<comment type="caution">
    <text evidence="11">The sequence shown here is derived from an EMBL/GenBank/DDBJ whole genome shotgun (WGS) entry which is preliminary data.</text>
</comment>
<dbReference type="Pfam" id="PF00089">
    <property type="entry name" value="Trypsin"/>
    <property type="match status" value="1"/>
</dbReference>
<keyword evidence="4" id="KW-0378">Hydrolase</keyword>
<feature type="domain" description="Peptidase S1" evidence="10">
    <location>
        <begin position="88"/>
        <end position="347"/>
    </location>
</feature>
<organism evidence="11 12">
    <name type="scientific">Polypterus senegalus</name>
    <name type="common">Senegal bichir</name>
    <dbReference type="NCBI Taxonomy" id="55291"/>
    <lineage>
        <taxon>Eukaryota</taxon>
        <taxon>Metazoa</taxon>
        <taxon>Chordata</taxon>
        <taxon>Craniata</taxon>
        <taxon>Vertebrata</taxon>
        <taxon>Euteleostomi</taxon>
        <taxon>Actinopterygii</taxon>
        <taxon>Polypteriformes</taxon>
        <taxon>Polypteridae</taxon>
        <taxon>Polypterus</taxon>
    </lineage>
</organism>
<dbReference type="InterPro" id="IPR050127">
    <property type="entry name" value="Serine_Proteases_S1"/>
</dbReference>
<evidence type="ECO:0000313" key="11">
    <source>
        <dbReference type="EMBL" id="KAG2463588.1"/>
    </source>
</evidence>
<dbReference type="InterPro" id="IPR009003">
    <property type="entry name" value="Peptidase_S1_PA"/>
</dbReference>
<sequence>MLELKQEWQQANKTKRQELQQANETQRLMLQQAMERLRKEMQVEMRQVLGKIETLTDQLEDLKETFMTRIELAENLATSAEEKAESVSSECKKLGDRLAALEDGSRREMFVVLGAHNIRENEQSQVIIKAKRIIPHPEYLMNEVKNDIMLLELEKNVTLNENIKPIPLPTTITDLCDGTNCLASGWGIFSQEGTKISDTLQEASIQVVKRYCCKQKWGKVINKKMFCTQEVGCILPECPECGVQPGHRQADMLVHHTRVYLQSLYLQKVHKPSAAAPITPYSPGRSTMPCTVLRPPPLLSSELRPLPPDSCPDSPKSRAHSLCAFLAASCPLSPVQSCYLPTSTNDWREAAPFMGTRMGSSCFPALNVGHTLCGGSAAAPEAVRVSRSSSPALPGVAEVPGSRDKQALGRRLAVATGPYRLPSPLPEASCITRTDALSRSGGGTRPPPVFQGVPAGLHPRPKTTRGKPASGRRLAVTTGPYRAGLPSPVPVVPNITRTDAPSRSGGGTSPPLLLLGVPAGLQPRPGTTRVIQLYFLIGLFSLKQNSQAGGKMAVLKAWRGSDIIRAGTRSDFIMTGSNIVKGTRTGHDVVGTGSNIIKGAGPNTSNPTSTQNPRK</sequence>
<dbReference type="EC" id="3.4.21.4" evidence="7"/>
<dbReference type="PROSITE" id="PS50240">
    <property type="entry name" value="TRYPSIN_DOM"/>
    <property type="match status" value="1"/>
</dbReference>
<accession>A0A8X8BMK9</accession>
<dbReference type="Proteomes" id="UP000886611">
    <property type="component" value="Unassembled WGS sequence"/>
</dbReference>
<evidence type="ECO:0000256" key="1">
    <source>
        <dbReference type="ARBA" id="ARBA00004613"/>
    </source>
</evidence>
<evidence type="ECO:0000259" key="10">
    <source>
        <dbReference type="PROSITE" id="PS50240"/>
    </source>
</evidence>
<evidence type="ECO:0000256" key="6">
    <source>
        <dbReference type="ARBA" id="ARBA00036320"/>
    </source>
</evidence>
<evidence type="ECO:0000256" key="5">
    <source>
        <dbReference type="ARBA" id="ARBA00022825"/>
    </source>
</evidence>
<name>A0A8X8BMK9_POLSE</name>
<dbReference type="Gene3D" id="2.40.10.10">
    <property type="entry name" value="Trypsin-like serine proteases"/>
    <property type="match status" value="2"/>
</dbReference>
<keyword evidence="12" id="KW-1185">Reference proteome</keyword>
<dbReference type="CDD" id="cd00190">
    <property type="entry name" value="Tryp_SPc"/>
    <property type="match status" value="1"/>
</dbReference>
<proteinExistence type="predicted"/>
<reference evidence="11 12" key="1">
    <citation type="journal article" date="2021" name="Cell">
        <title>Tracing the genetic footprints of vertebrate landing in non-teleost ray-finned fishes.</title>
        <authorList>
            <person name="Bi X."/>
            <person name="Wang K."/>
            <person name="Yang L."/>
            <person name="Pan H."/>
            <person name="Jiang H."/>
            <person name="Wei Q."/>
            <person name="Fang M."/>
            <person name="Yu H."/>
            <person name="Zhu C."/>
            <person name="Cai Y."/>
            <person name="He Y."/>
            <person name="Gan X."/>
            <person name="Zeng H."/>
            <person name="Yu D."/>
            <person name="Zhu Y."/>
            <person name="Jiang H."/>
            <person name="Qiu Q."/>
            <person name="Yang H."/>
            <person name="Zhang Y.E."/>
            <person name="Wang W."/>
            <person name="Zhu M."/>
            <person name="He S."/>
            <person name="Zhang G."/>
        </authorList>
    </citation>
    <scope>NUCLEOTIDE SEQUENCE [LARGE SCALE GENOMIC DNA]</scope>
    <source>
        <strain evidence="11">Bchr_013</strain>
    </source>
</reference>
<evidence type="ECO:0000256" key="7">
    <source>
        <dbReference type="ARBA" id="ARBA00038868"/>
    </source>
</evidence>
<feature type="region of interest" description="Disordered" evidence="9">
    <location>
        <begin position="436"/>
        <end position="472"/>
    </location>
</feature>
<dbReference type="SMART" id="SM00020">
    <property type="entry name" value="Tryp_SPc"/>
    <property type="match status" value="1"/>
</dbReference>
<gene>
    <name evidence="11" type="primary">Ami</name>
    <name evidence="11" type="ORF">GTO96_0003178</name>
</gene>
<dbReference type="SUPFAM" id="SSF50494">
    <property type="entry name" value="Trypsin-like serine proteases"/>
    <property type="match status" value="1"/>
</dbReference>
<dbReference type="EMBL" id="JAATIS010003638">
    <property type="protein sequence ID" value="KAG2463588.1"/>
    <property type="molecule type" value="Genomic_DNA"/>
</dbReference>